<feature type="transmembrane region" description="Helical" evidence="7">
    <location>
        <begin position="37"/>
        <end position="56"/>
    </location>
</feature>
<accession>A0AAX6F2L3</accession>
<evidence type="ECO:0000256" key="2">
    <source>
        <dbReference type="ARBA" id="ARBA00022692"/>
    </source>
</evidence>
<evidence type="ECO:0000313" key="8">
    <source>
        <dbReference type="EMBL" id="KAJ6810409.1"/>
    </source>
</evidence>
<evidence type="ECO:0000256" key="7">
    <source>
        <dbReference type="SAM" id="Phobius"/>
    </source>
</evidence>
<keyword evidence="9" id="KW-1185">Reference proteome</keyword>
<comment type="subcellular location">
    <subcellularLocation>
        <location evidence="1">Golgi apparatus membrane</location>
        <topology evidence="1">Multi-pass membrane protein</topology>
    </subcellularLocation>
</comment>
<evidence type="ECO:0000313" key="9">
    <source>
        <dbReference type="Proteomes" id="UP001140949"/>
    </source>
</evidence>
<comment type="similarity">
    <text evidence="6">Belongs to the GOT1 family.</text>
</comment>
<dbReference type="PANTHER" id="PTHR21493">
    <property type="entry name" value="CGI-141-RELATED/LIPASE CONTAINING PROTEIN"/>
    <property type="match status" value="1"/>
</dbReference>
<protein>
    <submittedName>
        <fullName evidence="8">Vesicle transport protein GOT1</fullName>
    </submittedName>
</protein>
<keyword evidence="4" id="KW-0333">Golgi apparatus</keyword>
<feature type="transmembrane region" description="Helical" evidence="7">
    <location>
        <begin position="68"/>
        <end position="91"/>
    </location>
</feature>
<evidence type="ECO:0000256" key="1">
    <source>
        <dbReference type="ARBA" id="ARBA00004653"/>
    </source>
</evidence>
<gene>
    <name evidence="8" type="ORF">M6B38_159210</name>
</gene>
<dbReference type="Pfam" id="PF04178">
    <property type="entry name" value="Got1"/>
    <property type="match status" value="1"/>
</dbReference>
<evidence type="ECO:0000256" key="3">
    <source>
        <dbReference type="ARBA" id="ARBA00022989"/>
    </source>
</evidence>
<keyword evidence="3 7" id="KW-1133">Transmembrane helix</keyword>
<dbReference type="GO" id="GO:0042147">
    <property type="term" value="P:retrograde transport, endosome to Golgi"/>
    <property type="evidence" value="ECO:0007669"/>
    <property type="project" value="InterPro"/>
</dbReference>
<keyword evidence="2 7" id="KW-0812">Transmembrane</keyword>
<dbReference type="PANTHER" id="PTHR21493:SF246">
    <property type="entry name" value="GOT1_SFT2-LIKE VESCICLE TRANSPORT PROTEIN FAMILY"/>
    <property type="match status" value="1"/>
</dbReference>
<dbReference type="GO" id="GO:0000139">
    <property type="term" value="C:Golgi membrane"/>
    <property type="evidence" value="ECO:0007669"/>
    <property type="project" value="UniProtKB-SubCell"/>
</dbReference>
<dbReference type="GO" id="GO:0005829">
    <property type="term" value="C:cytosol"/>
    <property type="evidence" value="ECO:0007669"/>
    <property type="project" value="GOC"/>
</dbReference>
<dbReference type="InterPro" id="IPR007305">
    <property type="entry name" value="Vesicle_transpt_Got1/SFT2"/>
</dbReference>
<name>A0AAX6F2L3_IRIPA</name>
<dbReference type="InterPro" id="IPR045176">
    <property type="entry name" value="Got1"/>
</dbReference>
<organism evidence="8 9">
    <name type="scientific">Iris pallida</name>
    <name type="common">Sweet iris</name>
    <dbReference type="NCBI Taxonomy" id="29817"/>
    <lineage>
        <taxon>Eukaryota</taxon>
        <taxon>Viridiplantae</taxon>
        <taxon>Streptophyta</taxon>
        <taxon>Embryophyta</taxon>
        <taxon>Tracheophyta</taxon>
        <taxon>Spermatophyta</taxon>
        <taxon>Magnoliopsida</taxon>
        <taxon>Liliopsida</taxon>
        <taxon>Asparagales</taxon>
        <taxon>Iridaceae</taxon>
        <taxon>Iridoideae</taxon>
        <taxon>Irideae</taxon>
        <taxon>Iris</taxon>
    </lineage>
</organism>
<dbReference type="GO" id="GO:0006888">
    <property type="term" value="P:endoplasmic reticulum to Golgi vesicle-mediated transport"/>
    <property type="evidence" value="ECO:0007669"/>
    <property type="project" value="InterPro"/>
</dbReference>
<feature type="transmembrane region" description="Helical" evidence="7">
    <location>
        <begin position="12"/>
        <end position="31"/>
    </location>
</feature>
<sequence>MAYELSEQKKVGIGLLGFGIFFTFLGAVLFFDKGLLALANIFCLSGLAFLLGWGSLWQIFKSNYKGSIPFFVGMFLVFVRWPIVGIIVQIYGSVVLFGGFWSSAKVFLRQIPVLGWFL</sequence>
<comment type="caution">
    <text evidence="8">The sequence shown here is derived from an EMBL/GenBank/DDBJ whole genome shotgun (WGS) entry which is preliminary data.</text>
</comment>
<evidence type="ECO:0000256" key="4">
    <source>
        <dbReference type="ARBA" id="ARBA00023034"/>
    </source>
</evidence>
<keyword evidence="5 7" id="KW-0472">Membrane</keyword>
<dbReference type="EMBL" id="JANAVB010032453">
    <property type="protein sequence ID" value="KAJ6810409.1"/>
    <property type="molecule type" value="Genomic_DNA"/>
</dbReference>
<reference evidence="8" key="2">
    <citation type="submission" date="2023-04" db="EMBL/GenBank/DDBJ databases">
        <authorList>
            <person name="Bruccoleri R.E."/>
            <person name="Oakeley E.J."/>
            <person name="Faust A.-M."/>
            <person name="Dessus-Babus S."/>
            <person name="Altorfer M."/>
            <person name="Burckhardt D."/>
            <person name="Oertli M."/>
            <person name="Naumann U."/>
            <person name="Petersen F."/>
            <person name="Wong J."/>
        </authorList>
    </citation>
    <scope>NUCLEOTIDE SEQUENCE</scope>
    <source>
        <strain evidence="8">GSM-AAB239-AS_SAM_17_03QT</strain>
        <tissue evidence="8">Leaf</tissue>
    </source>
</reference>
<dbReference type="Proteomes" id="UP001140949">
    <property type="component" value="Unassembled WGS sequence"/>
</dbReference>
<dbReference type="AlphaFoldDB" id="A0AAX6F2L3"/>
<evidence type="ECO:0000256" key="6">
    <source>
        <dbReference type="ARBA" id="ARBA00025799"/>
    </source>
</evidence>
<evidence type="ECO:0000256" key="5">
    <source>
        <dbReference type="ARBA" id="ARBA00023136"/>
    </source>
</evidence>
<proteinExistence type="inferred from homology"/>
<reference evidence="8" key="1">
    <citation type="journal article" date="2023" name="GigaByte">
        <title>Genome assembly of the bearded iris, Iris pallida Lam.</title>
        <authorList>
            <person name="Bruccoleri R.E."/>
            <person name="Oakeley E.J."/>
            <person name="Faust A.M.E."/>
            <person name="Altorfer M."/>
            <person name="Dessus-Babus S."/>
            <person name="Burckhardt D."/>
            <person name="Oertli M."/>
            <person name="Naumann U."/>
            <person name="Petersen F."/>
            <person name="Wong J."/>
        </authorList>
    </citation>
    <scope>NUCLEOTIDE SEQUENCE</scope>
    <source>
        <strain evidence="8">GSM-AAB239-AS_SAM_17_03QT</strain>
    </source>
</reference>